<evidence type="ECO:0000313" key="2">
    <source>
        <dbReference type="EMBL" id="KAK9839651.1"/>
    </source>
</evidence>
<proteinExistence type="predicted"/>
<organism evidence="2 3">
    <name type="scientific">Elliptochloris bilobata</name>
    <dbReference type="NCBI Taxonomy" id="381761"/>
    <lineage>
        <taxon>Eukaryota</taxon>
        <taxon>Viridiplantae</taxon>
        <taxon>Chlorophyta</taxon>
        <taxon>core chlorophytes</taxon>
        <taxon>Trebouxiophyceae</taxon>
        <taxon>Trebouxiophyceae incertae sedis</taxon>
        <taxon>Elliptochloris clade</taxon>
        <taxon>Elliptochloris</taxon>
    </lineage>
</organism>
<accession>A0AAW1S2J8</accession>
<dbReference type="Proteomes" id="UP001445335">
    <property type="component" value="Unassembled WGS sequence"/>
</dbReference>
<keyword evidence="3" id="KW-1185">Reference proteome</keyword>
<sequence>MGQAVEAHGQCHFHSSRAKPKPPDAGHRTRLSAQVHTGATMAIRACMCAGLVLVLASVVRAEVQYTDMQKWAGLLAQSFLAHSETREHAHTQLAQFKELVNSKIADAAAGKDFHSHGLQSSTPSSHSLLHGAVTVNDPALYVDSSSKIVTSISGATLAATFLSYAPCLILTQPYGFGVFPDGVNVQPTGVYIVPTGFNVQPQGFNVAPTLIYVGPVGKNIAPQGFNVAPALISVAPVYDSVGTPGKDVSGDPFIKTVTLPRDGVGEPTVVYAP</sequence>
<evidence type="ECO:0000256" key="1">
    <source>
        <dbReference type="SAM" id="MobiDB-lite"/>
    </source>
</evidence>
<feature type="region of interest" description="Disordered" evidence="1">
    <location>
        <begin position="1"/>
        <end position="28"/>
    </location>
</feature>
<gene>
    <name evidence="2" type="ORF">WJX81_003451</name>
</gene>
<evidence type="ECO:0000313" key="3">
    <source>
        <dbReference type="Proteomes" id="UP001445335"/>
    </source>
</evidence>
<comment type="caution">
    <text evidence="2">The sequence shown here is derived from an EMBL/GenBank/DDBJ whole genome shotgun (WGS) entry which is preliminary data.</text>
</comment>
<dbReference type="EMBL" id="JALJOU010000015">
    <property type="protein sequence ID" value="KAK9839651.1"/>
    <property type="molecule type" value="Genomic_DNA"/>
</dbReference>
<dbReference type="AlphaFoldDB" id="A0AAW1S2J8"/>
<name>A0AAW1S2J8_9CHLO</name>
<protein>
    <submittedName>
        <fullName evidence="2">Uncharacterized protein</fullName>
    </submittedName>
</protein>
<reference evidence="2 3" key="1">
    <citation type="journal article" date="2024" name="Nat. Commun.">
        <title>Phylogenomics reveals the evolutionary origins of lichenization in chlorophyte algae.</title>
        <authorList>
            <person name="Puginier C."/>
            <person name="Libourel C."/>
            <person name="Otte J."/>
            <person name="Skaloud P."/>
            <person name="Haon M."/>
            <person name="Grisel S."/>
            <person name="Petersen M."/>
            <person name="Berrin J.G."/>
            <person name="Delaux P.M."/>
            <person name="Dal Grande F."/>
            <person name="Keller J."/>
        </authorList>
    </citation>
    <scope>NUCLEOTIDE SEQUENCE [LARGE SCALE GENOMIC DNA]</scope>
    <source>
        <strain evidence="2 3">SAG 245.80</strain>
    </source>
</reference>